<dbReference type="InterPro" id="IPR039315">
    <property type="entry name" value="CheW"/>
</dbReference>
<dbReference type="OrthoDB" id="9790406at2"/>
<dbReference type="AlphaFoldDB" id="A0A239C665"/>
<dbReference type="SUPFAM" id="SSF50341">
    <property type="entry name" value="CheW-like"/>
    <property type="match status" value="1"/>
</dbReference>
<organism evidence="2 3">
    <name type="scientific">Humidesulfovibrio mexicanus</name>
    <dbReference type="NCBI Taxonomy" id="147047"/>
    <lineage>
        <taxon>Bacteria</taxon>
        <taxon>Pseudomonadati</taxon>
        <taxon>Thermodesulfobacteriota</taxon>
        <taxon>Desulfovibrionia</taxon>
        <taxon>Desulfovibrionales</taxon>
        <taxon>Desulfovibrionaceae</taxon>
        <taxon>Humidesulfovibrio</taxon>
    </lineage>
</organism>
<dbReference type="PROSITE" id="PS50851">
    <property type="entry name" value="CHEW"/>
    <property type="match status" value="1"/>
</dbReference>
<dbReference type="InterPro" id="IPR002545">
    <property type="entry name" value="CheW-lke_dom"/>
</dbReference>
<feature type="domain" description="CheW-like" evidence="1">
    <location>
        <begin position="9"/>
        <end position="153"/>
    </location>
</feature>
<dbReference type="Pfam" id="PF01584">
    <property type="entry name" value="CheW"/>
    <property type="match status" value="1"/>
</dbReference>
<gene>
    <name evidence="2" type="ORF">SAMN04488503_2940</name>
</gene>
<dbReference type="RefSeq" id="WP_089275138.1">
    <property type="nucleotide sequence ID" value="NZ_FZOC01000007.1"/>
</dbReference>
<evidence type="ECO:0000313" key="2">
    <source>
        <dbReference type="EMBL" id="SNS14914.1"/>
    </source>
</evidence>
<dbReference type="Proteomes" id="UP000198324">
    <property type="component" value="Unassembled WGS sequence"/>
</dbReference>
<dbReference type="GO" id="GO:0007165">
    <property type="term" value="P:signal transduction"/>
    <property type="evidence" value="ECO:0007669"/>
    <property type="project" value="InterPro"/>
</dbReference>
<reference evidence="2 3" key="1">
    <citation type="submission" date="2017-06" db="EMBL/GenBank/DDBJ databases">
        <authorList>
            <person name="Kim H.J."/>
            <person name="Triplett B.A."/>
        </authorList>
    </citation>
    <scope>NUCLEOTIDE SEQUENCE [LARGE SCALE GENOMIC DNA]</scope>
    <source>
        <strain evidence="2 3">DSM 13116</strain>
    </source>
</reference>
<dbReference type="InterPro" id="IPR036061">
    <property type="entry name" value="CheW-like_dom_sf"/>
</dbReference>
<dbReference type="Gene3D" id="2.40.50.180">
    <property type="entry name" value="CheA-289, Domain 4"/>
    <property type="match status" value="1"/>
</dbReference>
<dbReference type="SMART" id="SM00260">
    <property type="entry name" value="CheW"/>
    <property type="match status" value="1"/>
</dbReference>
<name>A0A239C665_9BACT</name>
<protein>
    <submittedName>
        <fullName evidence="2">Purine-binding chemotaxis protein CheW</fullName>
    </submittedName>
</protein>
<evidence type="ECO:0000259" key="1">
    <source>
        <dbReference type="PROSITE" id="PS50851"/>
    </source>
</evidence>
<evidence type="ECO:0000313" key="3">
    <source>
        <dbReference type="Proteomes" id="UP000198324"/>
    </source>
</evidence>
<accession>A0A239C665</accession>
<dbReference type="GO" id="GO:0006935">
    <property type="term" value="P:chemotaxis"/>
    <property type="evidence" value="ECO:0007669"/>
    <property type="project" value="InterPro"/>
</dbReference>
<dbReference type="Gene3D" id="2.30.30.40">
    <property type="entry name" value="SH3 Domains"/>
    <property type="match status" value="1"/>
</dbReference>
<dbReference type="PANTHER" id="PTHR22617:SF41">
    <property type="entry name" value="CHEMOTAXIS SIGNAL TRANSDUCTION SYSTEM ADAPTOR PROTEIN CHEW"/>
    <property type="match status" value="1"/>
</dbReference>
<proteinExistence type="predicted"/>
<dbReference type="GO" id="GO:0005829">
    <property type="term" value="C:cytosol"/>
    <property type="evidence" value="ECO:0007669"/>
    <property type="project" value="TreeGrafter"/>
</dbReference>
<dbReference type="EMBL" id="FZOC01000007">
    <property type="protein sequence ID" value="SNS14914.1"/>
    <property type="molecule type" value="Genomic_DNA"/>
</dbReference>
<keyword evidence="3" id="KW-1185">Reference proteome</keyword>
<dbReference type="CDD" id="cd00732">
    <property type="entry name" value="CheW"/>
    <property type="match status" value="1"/>
</dbReference>
<dbReference type="PANTHER" id="PTHR22617">
    <property type="entry name" value="CHEMOTAXIS SENSOR HISTIDINE KINASE-RELATED"/>
    <property type="match status" value="1"/>
</dbReference>
<sequence length="164" mass="18021">MAEASAIETSQHLTFTLGKEVFALDIASVREVLELTSITKIPRTPDFMRGVINLRGHAVPVMDLRLKFGMPRAEATVDTCIIIVEVDFEGDRIIMGGMVDSVREVFEIPADRIEVAPRMGTSISTEYIKGIGKQDDVFIIILDIARIFSAAELALAREAQKDAA</sequence>